<dbReference type="AlphaFoldDB" id="A0A6A6QCT5"/>
<feature type="transmembrane region" description="Helical" evidence="1">
    <location>
        <begin position="381"/>
        <end position="402"/>
    </location>
</feature>
<evidence type="ECO:0000313" key="3">
    <source>
        <dbReference type="Proteomes" id="UP000799750"/>
    </source>
</evidence>
<evidence type="ECO:0000256" key="1">
    <source>
        <dbReference type="SAM" id="Phobius"/>
    </source>
</evidence>
<keyword evidence="1" id="KW-0472">Membrane</keyword>
<evidence type="ECO:0000313" key="2">
    <source>
        <dbReference type="EMBL" id="KAF2489951.1"/>
    </source>
</evidence>
<dbReference type="Proteomes" id="UP000799750">
    <property type="component" value="Unassembled WGS sequence"/>
</dbReference>
<keyword evidence="1" id="KW-0812">Transmembrane</keyword>
<proteinExistence type="predicted"/>
<feature type="transmembrane region" description="Helical" evidence="1">
    <location>
        <begin position="338"/>
        <end position="361"/>
    </location>
</feature>
<feature type="transmembrane region" description="Helical" evidence="1">
    <location>
        <begin position="41"/>
        <end position="62"/>
    </location>
</feature>
<protein>
    <submittedName>
        <fullName evidence="2">Uncharacterized protein</fullName>
    </submittedName>
</protein>
<feature type="transmembrane region" description="Helical" evidence="1">
    <location>
        <begin position="219"/>
        <end position="240"/>
    </location>
</feature>
<dbReference type="OrthoDB" id="3525430at2759"/>
<keyword evidence="3" id="KW-1185">Reference proteome</keyword>
<reference evidence="2" key="1">
    <citation type="journal article" date="2020" name="Stud. Mycol.">
        <title>101 Dothideomycetes genomes: a test case for predicting lifestyles and emergence of pathogens.</title>
        <authorList>
            <person name="Haridas S."/>
            <person name="Albert R."/>
            <person name="Binder M."/>
            <person name="Bloem J."/>
            <person name="Labutti K."/>
            <person name="Salamov A."/>
            <person name="Andreopoulos B."/>
            <person name="Baker S."/>
            <person name="Barry K."/>
            <person name="Bills G."/>
            <person name="Bluhm B."/>
            <person name="Cannon C."/>
            <person name="Castanera R."/>
            <person name="Culley D."/>
            <person name="Daum C."/>
            <person name="Ezra D."/>
            <person name="Gonzalez J."/>
            <person name="Henrissat B."/>
            <person name="Kuo A."/>
            <person name="Liang C."/>
            <person name="Lipzen A."/>
            <person name="Lutzoni F."/>
            <person name="Magnuson J."/>
            <person name="Mondo S."/>
            <person name="Nolan M."/>
            <person name="Ohm R."/>
            <person name="Pangilinan J."/>
            <person name="Park H.-J."/>
            <person name="Ramirez L."/>
            <person name="Alfaro M."/>
            <person name="Sun H."/>
            <person name="Tritt A."/>
            <person name="Yoshinaga Y."/>
            <person name="Zwiers L.-H."/>
            <person name="Turgeon B."/>
            <person name="Goodwin S."/>
            <person name="Spatafora J."/>
            <person name="Crous P."/>
            <person name="Grigoriev I."/>
        </authorList>
    </citation>
    <scope>NUCLEOTIDE SEQUENCE</scope>
    <source>
        <strain evidence="2">CBS 269.34</strain>
    </source>
</reference>
<organism evidence="2 3">
    <name type="scientific">Lophium mytilinum</name>
    <dbReference type="NCBI Taxonomy" id="390894"/>
    <lineage>
        <taxon>Eukaryota</taxon>
        <taxon>Fungi</taxon>
        <taxon>Dikarya</taxon>
        <taxon>Ascomycota</taxon>
        <taxon>Pezizomycotina</taxon>
        <taxon>Dothideomycetes</taxon>
        <taxon>Pleosporomycetidae</taxon>
        <taxon>Mytilinidiales</taxon>
        <taxon>Mytilinidiaceae</taxon>
        <taxon>Lophium</taxon>
    </lineage>
</organism>
<name>A0A6A6QCT5_9PEZI</name>
<keyword evidence="1" id="KW-1133">Transmembrane helix</keyword>
<gene>
    <name evidence="2" type="ORF">BU16DRAFT_544294</name>
</gene>
<sequence length="404" mass="46239">MAKDDWAEWIQPWNWTVQARNSTSDVQKASKAVKCQHPSRYIGLLFVDNFAAVLGIILLGLFKSLAISRSAQDRRNLVWRFLASKPGPVTQSILMGFVTAGINVVMNFANAYKIHHYSGYHHVPLVRLWLLFCSRPTLNWLPVVLGLPFSGLFQNIHARDTWLDIASTAAISELLMQGFGTFTFWNATHLGVKRHFYLRNTLRQFWHGTNAHQMYIGSLLWVMGCLVIIPTWLFVLAFIVQLRRIIATLGNAGRRTRTRLWAFLVVVLWTTPSRIVPAATRQRLRRRYDAFAARVNQRLRRGFAPLGRPSRRVAALYAAWRARHPARPRDPQARMREWYARVPIAMVFALLLGLADYIAQILFWDGFVKAEGIRYCPPDQVIPEIVSIWTTGSIAAVLFTFLGN</sequence>
<dbReference type="EMBL" id="MU004198">
    <property type="protein sequence ID" value="KAF2489951.1"/>
    <property type="molecule type" value="Genomic_DNA"/>
</dbReference>
<accession>A0A6A6QCT5</accession>
<feature type="transmembrane region" description="Helical" evidence="1">
    <location>
        <begin position="260"/>
        <end position="277"/>
    </location>
</feature>